<dbReference type="RefSeq" id="XP_014148990.1">
    <property type="nucleotide sequence ID" value="XM_014293515.1"/>
</dbReference>
<dbReference type="AlphaFoldDB" id="A0A0L0FGE1"/>
<feature type="compositionally biased region" description="Basic residues" evidence="1">
    <location>
        <begin position="130"/>
        <end position="140"/>
    </location>
</feature>
<dbReference type="Proteomes" id="UP000054560">
    <property type="component" value="Unassembled WGS sequence"/>
</dbReference>
<keyword evidence="2" id="KW-0812">Transmembrane</keyword>
<evidence type="ECO:0000256" key="1">
    <source>
        <dbReference type="SAM" id="MobiDB-lite"/>
    </source>
</evidence>
<feature type="compositionally biased region" description="Basic and acidic residues" evidence="1">
    <location>
        <begin position="106"/>
        <end position="121"/>
    </location>
</feature>
<keyword evidence="4" id="KW-1185">Reference proteome</keyword>
<reference evidence="3 4" key="1">
    <citation type="submission" date="2011-02" db="EMBL/GenBank/DDBJ databases">
        <title>The Genome Sequence of Sphaeroforma arctica JP610.</title>
        <authorList>
            <consortium name="The Broad Institute Genome Sequencing Platform"/>
            <person name="Russ C."/>
            <person name="Cuomo C."/>
            <person name="Young S.K."/>
            <person name="Zeng Q."/>
            <person name="Gargeya S."/>
            <person name="Alvarado L."/>
            <person name="Berlin A."/>
            <person name="Chapman S.B."/>
            <person name="Chen Z."/>
            <person name="Freedman E."/>
            <person name="Gellesch M."/>
            <person name="Goldberg J."/>
            <person name="Griggs A."/>
            <person name="Gujja S."/>
            <person name="Heilman E."/>
            <person name="Heiman D."/>
            <person name="Howarth C."/>
            <person name="Mehta T."/>
            <person name="Neiman D."/>
            <person name="Pearson M."/>
            <person name="Roberts A."/>
            <person name="Saif S."/>
            <person name="Shea T."/>
            <person name="Shenoy N."/>
            <person name="Sisk P."/>
            <person name="Stolte C."/>
            <person name="Sykes S."/>
            <person name="White J."/>
            <person name="Yandava C."/>
            <person name="Burger G."/>
            <person name="Gray M.W."/>
            <person name="Holland P.W.H."/>
            <person name="King N."/>
            <person name="Lang F.B.F."/>
            <person name="Roger A.J."/>
            <person name="Ruiz-Trillo I."/>
            <person name="Haas B."/>
            <person name="Nusbaum C."/>
            <person name="Birren B."/>
        </authorList>
    </citation>
    <scope>NUCLEOTIDE SEQUENCE [LARGE SCALE GENOMIC DNA]</scope>
    <source>
        <strain evidence="3 4">JP610</strain>
    </source>
</reference>
<dbReference type="EMBL" id="KQ243858">
    <property type="protein sequence ID" value="KNC75088.1"/>
    <property type="molecule type" value="Genomic_DNA"/>
</dbReference>
<feature type="region of interest" description="Disordered" evidence="1">
    <location>
        <begin position="83"/>
        <end position="140"/>
    </location>
</feature>
<keyword evidence="2" id="KW-0472">Membrane</keyword>
<organism evidence="3 4">
    <name type="scientific">Sphaeroforma arctica JP610</name>
    <dbReference type="NCBI Taxonomy" id="667725"/>
    <lineage>
        <taxon>Eukaryota</taxon>
        <taxon>Ichthyosporea</taxon>
        <taxon>Ichthyophonida</taxon>
        <taxon>Sphaeroforma</taxon>
    </lineage>
</organism>
<feature type="transmembrane region" description="Helical" evidence="2">
    <location>
        <begin position="18"/>
        <end position="37"/>
    </location>
</feature>
<sequence length="140" mass="15256">MARNYVDFLGQAVLDRPVLVGGIMLICILVAWAIYSLPGFDEEEEFGELTEAESALRDAIMTGANDDTINKAKKAVYEERVKHGGRPVAAAPVADKAVKQPKKNTKLMDGKVSEPKAEQKPPNKSSNKGSKGKKEKKKSK</sequence>
<evidence type="ECO:0000313" key="4">
    <source>
        <dbReference type="Proteomes" id="UP000054560"/>
    </source>
</evidence>
<name>A0A0L0FGE1_9EUKA</name>
<evidence type="ECO:0000313" key="3">
    <source>
        <dbReference type="EMBL" id="KNC75088.1"/>
    </source>
</evidence>
<protein>
    <submittedName>
        <fullName evidence="3">Uncharacterized protein</fullName>
    </submittedName>
</protein>
<evidence type="ECO:0000256" key="2">
    <source>
        <dbReference type="SAM" id="Phobius"/>
    </source>
</evidence>
<accession>A0A0L0FGE1</accession>
<dbReference type="GeneID" id="25912886"/>
<keyword evidence="2" id="KW-1133">Transmembrane helix</keyword>
<proteinExistence type="predicted"/>
<gene>
    <name evidence="3" type="ORF">SARC_12382</name>
</gene>